<organism evidence="2 3">
    <name type="scientific">Triparma laevis f. longispina</name>
    <dbReference type="NCBI Taxonomy" id="1714387"/>
    <lineage>
        <taxon>Eukaryota</taxon>
        <taxon>Sar</taxon>
        <taxon>Stramenopiles</taxon>
        <taxon>Ochrophyta</taxon>
        <taxon>Bolidophyceae</taxon>
        <taxon>Parmales</taxon>
        <taxon>Triparmaceae</taxon>
        <taxon>Triparma</taxon>
    </lineage>
</organism>
<dbReference type="EMBL" id="BRXW01000148">
    <property type="protein sequence ID" value="GMI10327.1"/>
    <property type="molecule type" value="Genomic_DNA"/>
</dbReference>
<comment type="caution">
    <text evidence="2">The sequence shown here is derived from an EMBL/GenBank/DDBJ whole genome shotgun (WGS) entry which is preliminary data.</text>
</comment>
<proteinExistence type="predicted"/>
<keyword evidence="3" id="KW-1185">Reference proteome</keyword>
<feature type="region of interest" description="Disordered" evidence="1">
    <location>
        <begin position="585"/>
        <end position="607"/>
    </location>
</feature>
<gene>
    <name evidence="2" type="ORF">TrLO_g9864</name>
</gene>
<reference evidence="3" key="1">
    <citation type="journal article" date="2023" name="Commun. Biol.">
        <title>Genome analysis of Parmales, the sister group of diatoms, reveals the evolutionary specialization of diatoms from phago-mixotrophs to photoautotrophs.</title>
        <authorList>
            <person name="Ban H."/>
            <person name="Sato S."/>
            <person name="Yoshikawa S."/>
            <person name="Yamada K."/>
            <person name="Nakamura Y."/>
            <person name="Ichinomiya M."/>
            <person name="Sato N."/>
            <person name="Blanc-Mathieu R."/>
            <person name="Endo H."/>
            <person name="Kuwata A."/>
            <person name="Ogata H."/>
        </authorList>
    </citation>
    <scope>NUCLEOTIDE SEQUENCE [LARGE SCALE GENOMIC DNA]</scope>
    <source>
        <strain evidence="3">NIES 3700</strain>
    </source>
</reference>
<sequence>MDLPSSPPAPTPAIPAKGDKVFSKKLQRTVTVTKITPQKRVAAEIPALDGEEPTKLPACIFNERNFKLSSWVRVNEQQLAAPRSIQDLHVPPASIGPQVVPPPAPATPTRAQAPTTLKQQAKKKEKRLTVQSKPAAAQARTKNKSALQRKRISKPPDLAPTPLKQRSPKTKQNKPAQARPKKADMQKKSKSSTTYDPLIPRVAPVQITHWTQLKTPFPTSKCAKHLPSPASSTPNTTFTLSSLIAFPTSKDDRGGVTYNGQDYTASQYSQYLALLNTTYPAHNEDRRPATFEAKSIKMANLKNDRDKEISVSQCKSVGKELCTKAHQFRLDRYGNVISAKATTGALTSYDVDHIFPWSRGGRTLPNNLEAIQTYANSSVKNSKLLQSLSLEKMNCGVTLQQLTDLMEYCGERARQEGGSRRDTTAYKEMVADWLTAGPFKKESLGGRWCEVTGKSAEETFEWLRYNSRHEIMKRRQLERQRNMSKKLTSDNAPIELVVVHQTGCIELVADTVTKQITDVTKRQFFTGKSIWVRLGFFFYGGKNQKWVKAVSNDGERGDIMEEIRLILDDFKSFGMKEVDRRAKKKVQHGKRMSGSGMPPLMKRTVTA</sequence>
<dbReference type="PANTHER" id="PTHR33427:SF2">
    <property type="entry name" value="TRICHOHYALIN"/>
    <property type="match status" value="1"/>
</dbReference>
<feature type="compositionally biased region" description="Low complexity" evidence="1">
    <location>
        <begin position="107"/>
        <end position="116"/>
    </location>
</feature>
<feature type="compositionally biased region" description="Basic residues" evidence="1">
    <location>
        <begin position="141"/>
        <end position="153"/>
    </location>
</feature>
<evidence type="ECO:0000313" key="3">
    <source>
        <dbReference type="Proteomes" id="UP001165122"/>
    </source>
</evidence>
<name>A0A9W7FDM4_9STRA</name>
<dbReference type="AlphaFoldDB" id="A0A9W7FDM4"/>
<evidence type="ECO:0000313" key="2">
    <source>
        <dbReference type="EMBL" id="GMI10327.1"/>
    </source>
</evidence>
<dbReference type="Proteomes" id="UP001165122">
    <property type="component" value="Unassembled WGS sequence"/>
</dbReference>
<feature type="region of interest" description="Disordered" evidence="1">
    <location>
        <begin position="90"/>
        <end position="198"/>
    </location>
</feature>
<dbReference type="OrthoDB" id="608866at2759"/>
<protein>
    <submittedName>
        <fullName evidence="2">Uncharacterized protein</fullName>
    </submittedName>
</protein>
<accession>A0A9W7FDM4</accession>
<dbReference type="PANTHER" id="PTHR33427">
    <property type="entry name" value="HNH ENDONUCLEASE"/>
    <property type="match status" value="1"/>
</dbReference>
<evidence type="ECO:0000256" key="1">
    <source>
        <dbReference type="SAM" id="MobiDB-lite"/>
    </source>
</evidence>